<dbReference type="InterPro" id="IPR036691">
    <property type="entry name" value="Endo/exonu/phosph_ase_sf"/>
</dbReference>
<dbReference type="Gene3D" id="3.60.10.10">
    <property type="entry name" value="Endonuclease/exonuclease/phosphatase"/>
    <property type="match status" value="1"/>
</dbReference>
<evidence type="ECO:0000313" key="2">
    <source>
        <dbReference type="EMBL" id="CCA75311.1"/>
    </source>
</evidence>
<organism evidence="2 3">
    <name type="scientific">Serendipita indica (strain DSM 11827)</name>
    <name type="common">Root endophyte fungus</name>
    <name type="synonym">Piriformospora indica</name>
    <dbReference type="NCBI Taxonomy" id="1109443"/>
    <lineage>
        <taxon>Eukaryota</taxon>
        <taxon>Fungi</taxon>
        <taxon>Dikarya</taxon>
        <taxon>Basidiomycota</taxon>
        <taxon>Agaricomycotina</taxon>
        <taxon>Agaricomycetes</taxon>
        <taxon>Sebacinales</taxon>
        <taxon>Serendipitaceae</taxon>
        <taxon>Serendipita</taxon>
    </lineage>
</organism>
<feature type="compositionally biased region" description="Polar residues" evidence="1">
    <location>
        <begin position="168"/>
        <end position="193"/>
    </location>
</feature>
<dbReference type="HOGENOM" id="CLU_005289_1_0_1"/>
<dbReference type="GO" id="GO:0046856">
    <property type="term" value="P:phosphatidylinositol dephosphorylation"/>
    <property type="evidence" value="ECO:0007669"/>
    <property type="project" value="InterPro"/>
</dbReference>
<dbReference type="EMBL" id="CAFZ01000429">
    <property type="protein sequence ID" value="CCA75311.1"/>
    <property type="molecule type" value="Genomic_DNA"/>
</dbReference>
<dbReference type="AlphaFoldDB" id="G4TVG8"/>
<feature type="compositionally biased region" description="Polar residues" evidence="1">
    <location>
        <begin position="370"/>
        <end position="385"/>
    </location>
</feature>
<dbReference type="InParanoid" id="G4TVG8"/>
<dbReference type="STRING" id="1109443.G4TVG8"/>
<dbReference type="PANTHER" id="PTHR11200">
    <property type="entry name" value="INOSITOL 5-PHOSPHATASE"/>
    <property type="match status" value="1"/>
</dbReference>
<sequence length="574" mass="60394">MHGLGSSAFAGFDEAPIDFPPTFKYDVLRTLKGNKKRSRGSARLKQRLLSEVPETPGEKAASSAGVPENAVAEDSDSDSDRSHSTNDDESSSSSTDTPQKSAKSERSIGLADLTLEVTHAAKRKWYHLVKSTASLPATGSPASFKQSDVHKGASASAIAFDGDTSTLASRKATGASSGSLLQSSPVLNKASSVKKSDRTGTLMPEAPPTTRVASSMELPRKSESESLRASVPLLRSLTTKSGVTSRSTGADVPQASLDIEDKGVYDTSWKRRVPSWCDRILFKTTIVIPPSPVAEEAPLPVVETPRPEGTPLAPPSSTPKRTLFNVFKSKSRSGSTPSTTADGSSAPTNAPAGSSSTQASQDAPAKKSSKGSQNSSRPLMISTNLGREHDSPITLSNSDSPNSAQLPVIEKGSGRRTTSPNIVRGSSGGSTTGGIGSLRLHGKRRRSLSATLPRTSDPVVIPNRFPASASHPPVPPLAITEPEKSAPDAPQRKGSMPGLRRILSLLPGSFGGGHTPPRAPSPAPPLVEYGPPVKVFKPGEIRCLGYGTLSDREMRELEGRSDHRPIIGRWAVYV</sequence>
<feature type="compositionally biased region" description="Polar residues" evidence="1">
    <location>
        <begin position="332"/>
        <end position="361"/>
    </location>
</feature>
<evidence type="ECO:0000256" key="1">
    <source>
        <dbReference type="SAM" id="MobiDB-lite"/>
    </source>
</evidence>
<proteinExistence type="predicted"/>
<dbReference type="InterPro" id="IPR046985">
    <property type="entry name" value="IP5"/>
</dbReference>
<feature type="region of interest" description="Disordered" evidence="1">
    <location>
        <begin position="168"/>
        <end position="232"/>
    </location>
</feature>
<feature type="compositionally biased region" description="Polar residues" evidence="1">
    <location>
        <begin position="393"/>
        <end position="405"/>
    </location>
</feature>
<protein>
    <submittedName>
        <fullName evidence="2">Uncharacterized protein</fullName>
    </submittedName>
</protein>
<keyword evidence="3" id="KW-1185">Reference proteome</keyword>
<dbReference type="OMA" id="EVTHAAK"/>
<evidence type="ECO:0000313" key="3">
    <source>
        <dbReference type="Proteomes" id="UP000007148"/>
    </source>
</evidence>
<gene>
    <name evidence="2" type="ORF">PIIN_09296</name>
</gene>
<feature type="compositionally biased region" description="Basic residues" evidence="1">
    <location>
        <begin position="32"/>
        <end position="46"/>
    </location>
</feature>
<feature type="region of interest" description="Disordered" evidence="1">
    <location>
        <begin position="1"/>
        <end position="20"/>
    </location>
</feature>
<name>G4TVG8_SERID</name>
<dbReference type="Proteomes" id="UP000007148">
    <property type="component" value="Unassembled WGS sequence"/>
</dbReference>
<accession>G4TVG8</accession>
<comment type="caution">
    <text evidence="2">The sequence shown here is derived from an EMBL/GenBank/DDBJ whole genome shotgun (WGS) entry which is preliminary data.</text>
</comment>
<dbReference type="GO" id="GO:0004439">
    <property type="term" value="F:phosphatidylinositol-4,5-bisphosphate 5-phosphatase activity"/>
    <property type="evidence" value="ECO:0007669"/>
    <property type="project" value="TreeGrafter"/>
</dbReference>
<feature type="compositionally biased region" description="Gly residues" evidence="1">
    <location>
        <begin position="426"/>
        <end position="436"/>
    </location>
</feature>
<dbReference type="eggNOG" id="KOG0566">
    <property type="taxonomic scope" value="Eukaryota"/>
</dbReference>
<dbReference type="OrthoDB" id="405996at2759"/>
<dbReference type="PANTHER" id="PTHR11200:SF275">
    <property type="entry name" value="LD06095P"/>
    <property type="match status" value="1"/>
</dbReference>
<reference evidence="2 3" key="1">
    <citation type="journal article" date="2011" name="PLoS Pathog.">
        <title>Endophytic Life Strategies Decoded by Genome and Transcriptome Analyses of the Mutualistic Root Symbiont Piriformospora indica.</title>
        <authorList>
            <person name="Zuccaro A."/>
            <person name="Lahrmann U."/>
            <person name="Guldener U."/>
            <person name="Langen G."/>
            <person name="Pfiffi S."/>
            <person name="Biedenkopf D."/>
            <person name="Wong P."/>
            <person name="Samans B."/>
            <person name="Grimm C."/>
            <person name="Basiewicz M."/>
            <person name="Murat C."/>
            <person name="Martin F."/>
            <person name="Kogel K.H."/>
        </authorList>
    </citation>
    <scope>NUCLEOTIDE SEQUENCE [LARGE SCALE GENOMIC DNA]</scope>
    <source>
        <strain evidence="2 3">DSM 11827</strain>
    </source>
</reference>
<feature type="region of interest" description="Disordered" evidence="1">
    <location>
        <begin position="31"/>
        <end position="111"/>
    </location>
</feature>
<feature type="region of interest" description="Disordered" evidence="1">
    <location>
        <begin position="298"/>
        <end position="496"/>
    </location>
</feature>